<organism evidence="1 2">
    <name type="scientific">Sphaerisporangium rubeum</name>
    <dbReference type="NCBI Taxonomy" id="321317"/>
    <lineage>
        <taxon>Bacteria</taxon>
        <taxon>Bacillati</taxon>
        <taxon>Actinomycetota</taxon>
        <taxon>Actinomycetes</taxon>
        <taxon>Streptosporangiales</taxon>
        <taxon>Streptosporangiaceae</taxon>
        <taxon>Sphaerisporangium</taxon>
    </lineage>
</organism>
<comment type="caution">
    <text evidence="1">The sequence shown here is derived from an EMBL/GenBank/DDBJ whole genome shotgun (WGS) entry which is preliminary data.</text>
</comment>
<keyword evidence="2" id="KW-1185">Reference proteome</keyword>
<dbReference type="AlphaFoldDB" id="A0A7X0M5F3"/>
<evidence type="ECO:0008006" key="3">
    <source>
        <dbReference type="Google" id="ProtNLM"/>
    </source>
</evidence>
<accession>A0A7X0M5F3</accession>
<evidence type="ECO:0000313" key="2">
    <source>
        <dbReference type="Proteomes" id="UP000555564"/>
    </source>
</evidence>
<gene>
    <name evidence="1" type="ORF">BJ992_002039</name>
</gene>
<dbReference type="Pfam" id="PF08012">
    <property type="entry name" value="DUF1702"/>
    <property type="match status" value="1"/>
</dbReference>
<dbReference type="EMBL" id="JACHIU010000001">
    <property type="protein sequence ID" value="MBB6472608.1"/>
    <property type="molecule type" value="Genomic_DNA"/>
</dbReference>
<name>A0A7X0M5F3_9ACTN</name>
<reference evidence="1 2" key="1">
    <citation type="submission" date="2020-08" db="EMBL/GenBank/DDBJ databases">
        <title>Sequencing the genomes of 1000 actinobacteria strains.</title>
        <authorList>
            <person name="Klenk H.-P."/>
        </authorList>
    </citation>
    <scope>NUCLEOTIDE SEQUENCE [LARGE SCALE GENOMIC DNA]</scope>
    <source>
        <strain evidence="1 2">DSM 44936</strain>
    </source>
</reference>
<sequence length="329" mass="35868">MPTLLGSIRRLLLTPSMADVTFEVRGFPVTPTDATRRLEAIPQSVICGFEWGIDARSQWEVERRLDLVDPEFRGFAYEGATMAFTVLDAMAGGRGHKTRDLLMGPGQPHIFLTYIGVGFAMARLPRPLWKKVMPDLTGSDYYPVMTWLAVDGYAFDRAYFDTRRYVDEQRPLAPYPWEGDADYFPRAADQGIGRALWFIHGGDPLAVAAGIRRFAAHRHADLWSGAGLAATFAGGATAEALRVLRDEAGEYRPEVAQGSVFAAKARHYAGLGVPAHTETAAAVLTGLTVEDAVALADATAVTPKDGGRLPAYELWRGNVRERLAATVAA</sequence>
<protein>
    <recommendedName>
        <fullName evidence="3">DUF1702 family protein</fullName>
    </recommendedName>
</protein>
<dbReference type="InterPro" id="IPR012964">
    <property type="entry name" value="DUF1702"/>
</dbReference>
<dbReference type="RefSeq" id="WP_184979801.1">
    <property type="nucleotide sequence ID" value="NZ_BAAALO010000027.1"/>
</dbReference>
<dbReference type="Proteomes" id="UP000555564">
    <property type="component" value="Unassembled WGS sequence"/>
</dbReference>
<evidence type="ECO:0000313" key="1">
    <source>
        <dbReference type="EMBL" id="MBB6472608.1"/>
    </source>
</evidence>
<proteinExistence type="predicted"/>